<reference evidence="7 10" key="6">
    <citation type="submission" date="2018-06" db="EMBL/GenBank/DDBJ databases">
        <authorList>
            <consortium name="Pathogen Informatics"/>
            <person name="Doyle S."/>
        </authorList>
    </citation>
    <scope>NUCLEOTIDE SEQUENCE [LARGE SCALE GENOMIC DNA]</scope>
    <source>
        <strain evidence="7 10">NCTC10465</strain>
    </source>
</reference>
<reference evidence="8" key="2">
    <citation type="submission" date="2017-11" db="EMBL/GenBank/DDBJ databases">
        <title>Complete genome sequence of Moraxella osloensis NP7 isolated from human skin.</title>
        <authorList>
            <person name="Lee K."/>
            <person name="Lim J.Y."/>
            <person name="Hwang I."/>
        </authorList>
    </citation>
    <scope>NUCLEOTIDE SEQUENCE [LARGE SCALE GENOMIC DNA]</scope>
    <source>
        <strain evidence="8">NP7</strain>
    </source>
</reference>
<dbReference type="CDD" id="cd00371">
    <property type="entry name" value="HMA"/>
    <property type="match status" value="1"/>
</dbReference>
<evidence type="ECO:0000313" key="10">
    <source>
        <dbReference type="Proteomes" id="UP000255230"/>
    </source>
</evidence>
<evidence type="ECO:0000313" key="7">
    <source>
        <dbReference type="EMBL" id="STY98055.1"/>
    </source>
</evidence>
<reference evidence="4" key="5">
    <citation type="journal article" date="2018" name="Misainmurhag Hoiji">
        <title>Complete genome sequence of multidrug-resistant Moraxella osloensis NP7 with multiple plasmids isolated from human skin.</title>
        <authorList>
            <person name="Ganzorig M."/>
            <person name="Lim J.Y."/>
            <person name="Hwang I."/>
            <person name="Lee K."/>
        </authorList>
    </citation>
    <scope>NUCLEOTIDE SEQUENCE</scope>
    <source>
        <strain evidence="4">NP7</strain>
    </source>
</reference>
<accession>A0A109WC21</accession>
<dbReference type="KEGG" id="mos:AXE82_08875"/>
<dbReference type="SUPFAM" id="SSF55008">
    <property type="entry name" value="HMA, heavy metal-associated domain"/>
    <property type="match status" value="1"/>
</dbReference>
<dbReference type="STRING" id="34062.AXE82_08875"/>
<feature type="domain" description="HMA" evidence="3">
    <location>
        <begin position="4"/>
        <end position="70"/>
    </location>
</feature>
<keyword evidence="2" id="KW-0186">Copper</keyword>
<proteinExistence type="predicted"/>
<dbReference type="Proteomes" id="UP000255230">
    <property type="component" value="Unassembled WGS sequence"/>
</dbReference>
<keyword evidence="10" id="KW-1185">Reference proteome</keyword>
<evidence type="ECO:0000259" key="3">
    <source>
        <dbReference type="PROSITE" id="PS50846"/>
    </source>
</evidence>
<evidence type="ECO:0000313" key="5">
    <source>
        <dbReference type="EMBL" id="OBX65393.1"/>
    </source>
</evidence>
<evidence type="ECO:0000256" key="1">
    <source>
        <dbReference type="ARBA" id="ARBA00022723"/>
    </source>
</evidence>
<dbReference type="GeneID" id="35777678"/>
<dbReference type="PANTHER" id="PTHR46594:SF4">
    <property type="entry name" value="P-TYPE CATION-TRANSPORTING ATPASE"/>
    <property type="match status" value="1"/>
</dbReference>
<name>A0A109WC21_FAUOS</name>
<dbReference type="EMBL" id="LZMT01000010">
    <property type="protein sequence ID" value="OBX65393.1"/>
    <property type="molecule type" value="Genomic_DNA"/>
</dbReference>
<dbReference type="EMBL" id="UGPY01000001">
    <property type="protein sequence ID" value="STY98055.1"/>
    <property type="molecule type" value="Genomic_DNA"/>
</dbReference>
<dbReference type="FunFam" id="3.30.70.100:FF:000043">
    <property type="entry name" value="Copper-transporting ATPase 2"/>
    <property type="match status" value="1"/>
</dbReference>
<dbReference type="AlphaFoldDB" id="A0A109WC21"/>
<evidence type="ECO:0000313" key="4">
    <source>
        <dbReference type="EMBL" id="ATR78142.1"/>
    </source>
</evidence>
<organism evidence="5">
    <name type="scientific">Faucicola osloensis</name>
    <name type="common">Moraxella osloensis</name>
    <dbReference type="NCBI Taxonomy" id="34062"/>
    <lineage>
        <taxon>Bacteria</taxon>
        <taxon>Pseudomonadati</taxon>
        <taxon>Pseudomonadota</taxon>
        <taxon>Gammaproteobacteria</taxon>
        <taxon>Moraxellales</taxon>
        <taxon>Moraxellaceae</taxon>
        <taxon>Faucicola</taxon>
    </lineage>
</organism>
<dbReference type="InterPro" id="IPR006122">
    <property type="entry name" value="HMA_Cu_ion-bd"/>
</dbReference>
<dbReference type="InterPro" id="IPR001802">
    <property type="entry name" value="MerP/CopZ"/>
</dbReference>
<dbReference type="Proteomes" id="UP000234914">
    <property type="component" value="Unassembled WGS sequence"/>
</dbReference>
<dbReference type="Gene3D" id="3.30.70.100">
    <property type="match status" value="1"/>
</dbReference>
<reference evidence="5" key="1">
    <citation type="submission" date="2016-06" db="EMBL/GenBank/DDBJ databases">
        <title>Draft genome of Moraxella osloensis CCUG 67237.</title>
        <authorList>
            <person name="Salva-Serra F."/>
            <person name="Engstrom-Jakobsson H."/>
            <person name="Thorell K."/>
            <person name="Gonzales-Siles L."/>
            <person name="Karlsson R."/>
            <person name="Boulund F."/>
            <person name="Engstrand L."/>
            <person name="Kristiansson E."/>
            <person name="Moore E."/>
        </authorList>
    </citation>
    <scope>NUCLEOTIDE SEQUENCE [LARGE SCALE GENOMIC DNA]</scope>
    <source>
        <strain evidence="5">CCUG 67237</strain>
    </source>
</reference>
<dbReference type="Pfam" id="PF00403">
    <property type="entry name" value="HMA"/>
    <property type="match status" value="1"/>
</dbReference>
<dbReference type="GO" id="GO:0005507">
    <property type="term" value="F:copper ion binding"/>
    <property type="evidence" value="ECO:0007669"/>
    <property type="project" value="InterPro"/>
</dbReference>
<evidence type="ECO:0000313" key="6">
    <source>
        <dbReference type="EMBL" id="PKZ68196.1"/>
    </source>
</evidence>
<gene>
    <name evidence="7" type="primary">copZ</name>
    <name evidence="5" type="ORF">A9299_08915</name>
    <name evidence="6" type="ORF">CYJ96_09690</name>
    <name evidence="7" type="ORF">NCTC10465_01861</name>
    <name evidence="4" type="ORF">NP7_01955</name>
</gene>
<reference evidence="6 9" key="3">
    <citation type="submission" date="2017-12" db="EMBL/GenBank/DDBJ databases">
        <title>Phylogenetic diversity of female urinary microbiome.</title>
        <authorList>
            <person name="Thomas-White K."/>
            <person name="Wolfe A.J."/>
        </authorList>
    </citation>
    <scope>NUCLEOTIDE SEQUENCE [LARGE SCALE GENOMIC DNA]</scope>
    <source>
        <strain evidence="6 9">UMB0416</strain>
    </source>
</reference>
<dbReference type="PANTHER" id="PTHR46594">
    <property type="entry name" value="P-TYPE CATION-TRANSPORTING ATPASE"/>
    <property type="match status" value="1"/>
</dbReference>
<reference evidence="4" key="4">
    <citation type="journal article" date="2018" name="Genome Announc.">
        <title>Complete Genome Sequences of Three Moraxella osloensis Strains Isolated from Human Skin.</title>
        <authorList>
            <person name="Lim J.Y."/>
            <person name="Hwang I."/>
            <person name="Ganzorig M."/>
            <person name="Huang S.L."/>
            <person name="Cho G.S."/>
            <person name="Franz C.M.A.P."/>
            <person name="Lee K."/>
        </authorList>
    </citation>
    <scope>NUCLEOTIDE SEQUENCE</scope>
    <source>
        <strain evidence="4">NP7</strain>
    </source>
</reference>
<dbReference type="EMBL" id="CP024443">
    <property type="protein sequence ID" value="ATR78142.1"/>
    <property type="molecule type" value="Genomic_DNA"/>
</dbReference>
<dbReference type="PROSITE" id="PS01047">
    <property type="entry name" value="HMA_1"/>
    <property type="match status" value="1"/>
</dbReference>
<protein>
    <submittedName>
        <fullName evidence="4 7">Copper chaperone</fullName>
    </submittedName>
</protein>
<dbReference type="InterPro" id="IPR036163">
    <property type="entry name" value="HMA_dom_sf"/>
</dbReference>
<dbReference type="PRINTS" id="PR00946">
    <property type="entry name" value="HGSCAVENGER"/>
</dbReference>
<evidence type="ECO:0000256" key="2">
    <source>
        <dbReference type="ARBA" id="ARBA00023008"/>
    </source>
</evidence>
<evidence type="ECO:0000313" key="8">
    <source>
        <dbReference type="Proteomes" id="UP000229340"/>
    </source>
</evidence>
<dbReference type="InterPro" id="IPR017969">
    <property type="entry name" value="Heavy-metal-associated_CS"/>
</dbReference>
<dbReference type="NCBIfam" id="TIGR00003">
    <property type="entry name" value="copper ion binding protein"/>
    <property type="match status" value="1"/>
</dbReference>
<sequence length="70" mass="7360">MTTQTITLNIQGMTCGGCVKSVTNALNQVAGVQSVDVSLDHNNATISFDDSQVQQSTLKEAIEDAGFDVV</sequence>
<dbReference type="PROSITE" id="PS50846">
    <property type="entry name" value="HMA_2"/>
    <property type="match status" value="1"/>
</dbReference>
<keyword evidence="1" id="KW-0479">Metal-binding</keyword>
<dbReference type="InterPro" id="IPR006121">
    <property type="entry name" value="HMA_dom"/>
</dbReference>
<evidence type="ECO:0000313" key="9">
    <source>
        <dbReference type="Proteomes" id="UP000234914"/>
    </source>
</evidence>
<dbReference type="EMBL" id="PKJS01000012">
    <property type="protein sequence ID" value="PKZ68196.1"/>
    <property type="molecule type" value="Genomic_DNA"/>
</dbReference>
<dbReference type="Proteomes" id="UP000229340">
    <property type="component" value="Chromosome"/>
</dbReference>
<dbReference type="RefSeq" id="WP_062333783.1">
    <property type="nucleotide sequence ID" value="NZ_CALTVS010000057.1"/>
</dbReference>